<dbReference type="CDD" id="cd16464">
    <property type="entry name" value="RING-H2_Pirh2-like"/>
    <property type="match status" value="1"/>
</dbReference>
<evidence type="ECO:0000256" key="4">
    <source>
        <dbReference type="PROSITE-ProRule" id="PRU00601"/>
    </source>
</evidence>
<keyword evidence="10" id="KW-1185">Reference proteome</keyword>
<dbReference type="InterPro" id="IPR001841">
    <property type="entry name" value="Znf_RING"/>
</dbReference>
<accession>A0A9N9AS13</accession>
<dbReference type="SMART" id="SM00184">
    <property type="entry name" value="RING"/>
    <property type="match status" value="1"/>
</dbReference>
<dbReference type="InterPro" id="IPR039512">
    <property type="entry name" value="RCHY1_zinc-ribbon"/>
</dbReference>
<dbReference type="PROSITE" id="PS51270">
    <property type="entry name" value="ZF_CTCHY"/>
    <property type="match status" value="1"/>
</dbReference>
<dbReference type="GO" id="GO:0061630">
    <property type="term" value="F:ubiquitin protein ligase activity"/>
    <property type="evidence" value="ECO:0007669"/>
    <property type="project" value="TreeGrafter"/>
</dbReference>
<dbReference type="Proteomes" id="UP000789375">
    <property type="component" value="Unassembled WGS sequence"/>
</dbReference>
<dbReference type="SUPFAM" id="SSF161245">
    <property type="entry name" value="Zinc hairpin stack"/>
    <property type="match status" value="1"/>
</dbReference>
<evidence type="ECO:0000313" key="10">
    <source>
        <dbReference type="Proteomes" id="UP000789375"/>
    </source>
</evidence>
<keyword evidence="3" id="KW-0862">Zinc</keyword>
<name>A0A9N9AS13_FUNMO</name>
<dbReference type="PANTHER" id="PTHR21319">
    <property type="entry name" value="RING FINGER AND CHY ZINC FINGER DOMAIN-CONTAINING PROTEIN 1"/>
    <property type="match status" value="1"/>
</dbReference>
<dbReference type="InterPro" id="IPR037274">
    <property type="entry name" value="Znf_CHY_sf"/>
</dbReference>
<protein>
    <submittedName>
        <fullName evidence="9">3437_t:CDS:1</fullName>
    </submittedName>
</protein>
<sequence>MFDNEDWIDIDAEEENENEQDDELMARNGQQSSQPPHVDLQFQDDLRKMILGIQNDFSIKPEEKAHKIQNLMTSKWRQFEKKPASNSLSINKESTEEDLKPTYNEKFQTLGCKHYRRGAKLQANCCGRWFTCRLCHDDACDHQIDRHATKNMMCMHCKDIQPANKSCNKCKRELSRYYCDICKFWDDQPDKKIYHCNSCGICRIGEGKDYFHCDVCDCCILIGSKNTHKCIEKNLERDCVICNEYLFTSRSQVIFMPCGHSMHNNCYQEYIMTAYQCPTCWKSIGNMDLYFRRIDSIVAQQKMPPEYENFVAHILCNDCENRSTVKYHFLYHKCPQCQGYNTKKLQMPKILINEQMDQIGTHNTSNNTLLDRHK</sequence>
<evidence type="ECO:0000259" key="6">
    <source>
        <dbReference type="PROSITE" id="PS50089"/>
    </source>
</evidence>
<keyword evidence="1" id="KW-0479">Metal-binding</keyword>
<dbReference type="Pfam" id="PF13639">
    <property type="entry name" value="zf-RING_2"/>
    <property type="match status" value="1"/>
</dbReference>
<evidence type="ECO:0000256" key="5">
    <source>
        <dbReference type="SAM" id="MobiDB-lite"/>
    </source>
</evidence>
<dbReference type="GO" id="GO:0006511">
    <property type="term" value="P:ubiquitin-dependent protein catabolic process"/>
    <property type="evidence" value="ECO:0007669"/>
    <property type="project" value="TreeGrafter"/>
</dbReference>
<keyword evidence="2 4" id="KW-0863">Zinc-finger</keyword>
<dbReference type="GO" id="GO:0008270">
    <property type="term" value="F:zinc ion binding"/>
    <property type="evidence" value="ECO:0007669"/>
    <property type="project" value="UniProtKB-KW"/>
</dbReference>
<dbReference type="Pfam" id="PF14599">
    <property type="entry name" value="zinc_ribbon_6"/>
    <property type="match status" value="1"/>
</dbReference>
<dbReference type="SUPFAM" id="SSF161219">
    <property type="entry name" value="CHY zinc finger-like"/>
    <property type="match status" value="1"/>
</dbReference>
<dbReference type="Gene3D" id="3.30.40.10">
    <property type="entry name" value="Zinc/RING finger domain, C3HC4 (zinc finger)"/>
    <property type="match status" value="1"/>
</dbReference>
<dbReference type="GO" id="GO:0005634">
    <property type="term" value="C:nucleus"/>
    <property type="evidence" value="ECO:0007669"/>
    <property type="project" value="TreeGrafter"/>
</dbReference>
<evidence type="ECO:0000259" key="8">
    <source>
        <dbReference type="PROSITE" id="PS51270"/>
    </source>
</evidence>
<comment type="caution">
    <text evidence="9">The sequence shown here is derived from an EMBL/GenBank/DDBJ whole genome shotgun (WGS) entry which is preliminary data.</text>
</comment>
<gene>
    <name evidence="9" type="ORF">FMOSSE_LOCUS5877</name>
</gene>
<feature type="region of interest" description="Disordered" evidence="5">
    <location>
        <begin position="1"/>
        <end position="38"/>
    </location>
</feature>
<evidence type="ECO:0000313" key="9">
    <source>
        <dbReference type="EMBL" id="CAG8538816.1"/>
    </source>
</evidence>
<organism evidence="9 10">
    <name type="scientific">Funneliformis mosseae</name>
    <name type="common">Endomycorrhizal fungus</name>
    <name type="synonym">Glomus mosseae</name>
    <dbReference type="NCBI Taxonomy" id="27381"/>
    <lineage>
        <taxon>Eukaryota</taxon>
        <taxon>Fungi</taxon>
        <taxon>Fungi incertae sedis</taxon>
        <taxon>Mucoromycota</taxon>
        <taxon>Glomeromycotina</taxon>
        <taxon>Glomeromycetes</taxon>
        <taxon>Glomerales</taxon>
        <taxon>Glomeraceae</taxon>
        <taxon>Funneliformis</taxon>
    </lineage>
</organism>
<dbReference type="AlphaFoldDB" id="A0A9N9AS13"/>
<dbReference type="InterPro" id="IPR008913">
    <property type="entry name" value="Znf_CHY"/>
</dbReference>
<dbReference type="PROSITE" id="PS51266">
    <property type="entry name" value="ZF_CHY"/>
    <property type="match status" value="1"/>
</dbReference>
<evidence type="ECO:0000256" key="2">
    <source>
        <dbReference type="ARBA" id="ARBA00022771"/>
    </source>
</evidence>
<dbReference type="GO" id="GO:0016567">
    <property type="term" value="P:protein ubiquitination"/>
    <property type="evidence" value="ECO:0007669"/>
    <property type="project" value="TreeGrafter"/>
</dbReference>
<dbReference type="Pfam" id="PF05495">
    <property type="entry name" value="zf-CHY"/>
    <property type="match status" value="1"/>
</dbReference>
<dbReference type="PANTHER" id="PTHR21319:SF0">
    <property type="entry name" value="AND RING FINGER DOMAIN PROTEIN, PUTATIVE (AFU_ORTHOLOGUE AFUA_1G08900)-RELATED"/>
    <property type="match status" value="1"/>
</dbReference>
<feature type="domain" description="CHY-type" evidence="7">
    <location>
        <begin position="105"/>
        <end position="172"/>
    </location>
</feature>
<dbReference type="Gene3D" id="2.20.28.10">
    <property type="match status" value="1"/>
</dbReference>
<proteinExistence type="predicted"/>
<dbReference type="InterPro" id="IPR017921">
    <property type="entry name" value="Znf_CTCHY"/>
</dbReference>
<dbReference type="EMBL" id="CAJVPP010001171">
    <property type="protein sequence ID" value="CAG8538816.1"/>
    <property type="molecule type" value="Genomic_DNA"/>
</dbReference>
<feature type="domain" description="CTCHY-type" evidence="8">
    <location>
        <begin position="174"/>
        <end position="238"/>
    </location>
</feature>
<evidence type="ECO:0000256" key="1">
    <source>
        <dbReference type="ARBA" id="ARBA00022723"/>
    </source>
</evidence>
<feature type="compositionally biased region" description="Acidic residues" evidence="5">
    <location>
        <begin position="1"/>
        <end position="23"/>
    </location>
</feature>
<dbReference type="PROSITE" id="PS50089">
    <property type="entry name" value="ZF_RING_2"/>
    <property type="match status" value="1"/>
</dbReference>
<evidence type="ECO:0000256" key="3">
    <source>
        <dbReference type="ARBA" id="ARBA00022833"/>
    </source>
</evidence>
<dbReference type="InterPro" id="IPR013083">
    <property type="entry name" value="Znf_RING/FYVE/PHD"/>
</dbReference>
<evidence type="ECO:0000259" key="7">
    <source>
        <dbReference type="PROSITE" id="PS51266"/>
    </source>
</evidence>
<feature type="domain" description="RING-type" evidence="6">
    <location>
        <begin position="239"/>
        <end position="280"/>
    </location>
</feature>
<reference evidence="9" key="1">
    <citation type="submission" date="2021-06" db="EMBL/GenBank/DDBJ databases">
        <authorList>
            <person name="Kallberg Y."/>
            <person name="Tangrot J."/>
            <person name="Rosling A."/>
        </authorList>
    </citation>
    <scope>NUCLEOTIDE SEQUENCE</scope>
    <source>
        <strain evidence="9">87-6 pot B 2015</strain>
    </source>
</reference>
<dbReference type="SUPFAM" id="SSF57850">
    <property type="entry name" value="RING/U-box"/>
    <property type="match status" value="1"/>
</dbReference>
<dbReference type="InterPro" id="IPR037275">
    <property type="entry name" value="Znf_CTCHY_sf"/>
</dbReference>